<accession>A0A0F9A300</accession>
<dbReference type="InterPro" id="IPR051047">
    <property type="entry name" value="AccD/PCCB"/>
</dbReference>
<evidence type="ECO:0008006" key="5">
    <source>
        <dbReference type="Google" id="ProtNLM"/>
    </source>
</evidence>
<dbReference type="InterPro" id="IPR011763">
    <property type="entry name" value="COA_CT_C"/>
</dbReference>
<feature type="region of interest" description="Disordered" evidence="1">
    <location>
        <begin position="284"/>
        <end position="312"/>
    </location>
</feature>
<proteinExistence type="predicted"/>
<reference evidence="4" key="1">
    <citation type="journal article" date="2015" name="Nature">
        <title>Complex archaea that bridge the gap between prokaryotes and eukaryotes.</title>
        <authorList>
            <person name="Spang A."/>
            <person name="Saw J.H."/>
            <person name="Jorgensen S.L."/>
            <person name="Zaremba-Niedzwiedzka K."/>
            <person name="Martijn J."/>
            <person name="Lind A.E."/>
            <person name="van Eijk R."/>
            <person name="Schleper C."/>
            <person name="Guy L."/>
            <person name="Ettema T.J."/>
        </authorList>
    </citation>
    <scope>NUCLEOTIDE SEQUENCE</scope>
</reference>
<dbReference type="PANTHER" id="PTHR43842:SF2">
    <property type="entry name" value="PROPIONYL-COA CARBOXYLASE BETA CHAIN, MITOCHONDRIAL"/>
    <property type="match status" value="1"/>
</dbReference>
<comment type="caution">
    <text evidence="4">The sequence shown here is derived from an EMBL/GenBank/DDBJ whole genome shotgun (WGS) entry which is preliminary data.</text>
</comment>
<evidence type="ECO:0000259" key="3">
    <source>
        <dbReference type="PROSITE" id="PS50989"/>
    </source>
</evidence>
<dbReference type="PROSITE" id="PS50980">
    <property type="entry name" value="COA_CT_NTER"/>
    <property type="match status" value="1"/>
</dbReference>
<feature type="domain" description="CoA carboxyltransferase N-terminal" evidence="2">
    <location>
        <begin position="38"/>
        <end position="295"/>
    </location>
</feature>
<feature type="compositionally biased region" description="Basic and acidic residues" evidence="1">
    <location>
        <begin position="1"/>
        <end position="17"/>
    </location>
</feature>
<sequence>VAAEAHQHRALGREPTDTTHPGEVPSAPPTEHGAESGLKVLVDDLHDRRGKAKLGGGAERVTRQHERGKLTARERIDLLADPGTFVELGLHGRPHFSQASMKDKEAPADGVITGWGNVDGRRCAIVAYDFTVMAGSMGMTGELKVTRLLELALQKRLPFIWLLDSAGARIQEAVGSLFAGSGFLFREEVTMSGVVPLVAALLGPCAAGTAYIPALADFVPMVVGQGAMALAGPHLTKAVTGEEISDEQLGGAMTHNIKSGVAQFACDDDKQAIEEIKKLLSYLPPSNDEKPQAITSTDSPERADPALDDIIPENPRQTYDVKDIIRLIVDNGEVLEPSRLYAPNLITCFARLSGHVVGIIASQPNHLAGCLDINASDKATRFIRFCDAFNIPLLTIADVPGYLPGSHQEWGGIIRHGAKLLWCYSEATVPKVTLITRKAYGGAYIAMCSQSLGADYTL</sequence>
<dbReference type="Gene3D" id="3.90.226.10">
    <property type="entry name" value="2-enoyl-CoA Hydratase, Chain A, domain 1"/>
    <property type="match status" value="2"/>
</dbReference>
<dbReference type="AlphaFoldDB" id="A0A0F9A300"/>
<feature type="region of interest" description="Disordered" evidence="1">
    <location>
        <begin position="1"/>
        <end position="35"/>
    </location>
</feature>
<dbReference type="InterPro" id="IPR034733">
    <property type="entry name" value="AcCoA_carboxyl_beta"/>
</dbReference>
<evidence type="ECO:0000259" key="2">
    <source>
        <dbReference type="PROSITE" id="PS50980"/>
    </source>
</evidence>
<protein>
    <recommendedName>
        <fullName evidence="5">CoA carboxyltransferase C-terminal domain-containing protein</fullName>
    </recommendedName>
</protein>
<organism evidence="4">
    <name type="scientific">marine sediment metagenome</name>
    <dbReference type="NCBI Taxonomy" id="412755"/>
    <lineage>
        <taxon>unclassified sequences</taxon>
        <taxon>metagenomes</taxon>
        <taxon>ecological metagenomes</taxon>
    </lineage>
</organism>
<evidence type="ECO:0000256" key="1">
    <source>
        <dbReference type="SAM" id="MobiDB-lite"/>
    </source>
</evidence>
<dbReference type="GO" id="GO:0009317">
    <property type="term" value="C:acetyl-CoA carboxylase complex"/>
    <property type="evidence" value="ECO:0007669"/>
    <property type="project" value="TreeGrafter"/>
</dbReference>
<dbReference type="GO" id="GO:0004658">
    <property type="term" value="F:propionyl-CoA carboxylase activity"/>
    <property type="evidence" value="ECO:0007669"/>
    <property type="project" value="TreeGrafter"/>
</dbReference>
<dbReference type="SUPFAM" id="SSF52096">
    <property type="entry name" value="ClpP/crotonase"/>
    <property type="match status" value="2"/>
</dbReference>
<dbReference type="Pfam" id="PF01039">
    <property type="entry name" value="Carboxyl_trans"/>
    <property type="match status" value="1"/>
</dbReference>
<feature type="non-terminal residue" evidence="4">
    <location>
        <position position="1"/>
    </location>
</feature>
<gene>
    <name evidence="4" type="ORF">LCGC14_2621850</name>
</gene>
<dbReference type="PANTHER" id="PTHR43842">
    <property type="entry name" value="PROPIONYL-COA CARBOXYLASE BETA CHAIN"/>
    <property type="match status" value="1"/>
</dbReference>
<name>A0A0F9A300_9ZZZZ</name>
<dbReference type="PROSITE" id="PS50989">
    <property type="entry name" value="COA_CT_CTER"/>
    <property type="match status" value="1"/>
</dbReference>
<dbReference type="EMBL" id="LAZR01044759">
    <property type="protein sequence ID" value="KKL03865.1"/>
    <property type="molecule type" value="Genomic_DNA"/>
</dbReference>
<feature type="domain" description="CoA carboxyltransferase C-terminal" evidence="3">
    <location>
        <begin position="302"/>
        <end position="458"/>
    </location>
</feature>
<evidence type="ECO:0000313" key="4">
    <source>
        <dbReference type="EMBL" id="KKL03865.1"/>
    </source>
</evidence>
<dbReference type="InterPro" id="IPR029045">
    <property type="entry name" value="ClpP/crotonase-like_dom_sf"/>
</dbReference>
<dbReference type="InterPro" id="IPR011762">
    <property type="entry name" value="COA_CT_N"/>
</dbReference>
<feature type="non-terminal residue" evidence="4">
    <location>
        <position position="458"/>
    </location>
</feature>